<dbReference type="EMBL" id="ADVG01000001">
    <property type="protein sequence ID" value="EFH89225.1"/>
    <property type="molecule type" value="Genomic_DNA"/>
</dbReference>
<protein>
    <submittedName>
        <fullName evidence="4">Beta-lactamase</fullName>
    </submittedName>
</protein>
<feature type="domain" description="Beta-lactamase-related" evidence="2">
    <location>
        <begin position="38"/>
        <end position="366"/>
    </location>
</feature>
<organism evidence="4 5">
    <name type="scientific">Ktedonobacter racemifer DSM 44963</name>
    <dbReference type="NCBI Taxonomy" id="485913"/>
    <lineage>
        <taxon>Bacteria</taxon>
        <taxon>Bacillati</taxon>
        <taxon>Chloroflexota</taxon>
        <taxon>Ktedonobacteria</taxon>
        <taxon>Ktedonobacterales</taxon>
        <taxon>Ktedonobacteraceae</taxon>
        <taxon>Ktedonobacter</taxon>
    </lineage>
</organism>
<reference evidence="4 5" key="1">
    <citation type="journal article" date="2011" name="Stand. Genomic Sci.">
        <title>Non-contiguous finished genome sequence and contextual data of the filamentous soil bacterium Ktedonobacter racemifer type strain (SOSP1-21).</title>
        <authorList>
            <person name="Chang Y.J."/>
            <person name="Land M."/>
            <person name="Hauser L."/>
            <person name="Chertkov O."/>
            <person name="Del Rio T.G."/>
            <person name="Nolan M."/>
            <person name="Copeland A."/>
            <person name="Tice H."/>
            <person name="Cheng J.F."/>
            <person name="Lucas S."/>
            <person name="Han C."/>
            <person name="Goodwin L."/>
            <person name="Pitluck S."/>
            <person name="Ivanova N."/>
            <person name="Ovchinikova G."/>
            <person name="Pati A."/>
            <person name="Chen A."/>
            <person name="Palaniappan K."/>
            <person name="Mavromatis K."/>
            <person name="Liolios K."/>
            <person name="Brettin T."/>
            <person name="Fiebig A."/>
            <person name="Rohde M."/>
            <person name="Abt B."/>
            <person name="Goker M."/>
            <person name="Detter J.C."/>
            <person name="Woyke T."/>
            <person name="Bristow J."/>
            <person name="Eisen J.A."/>
            <person name="Markowitz V."/>
            <person name="Hugenholtz P."/>
            <person name="Kyrpides N.C."/>
            <person name="Klenk H.P."/>
            <person name="Lapidus A."/>
        </authorList>
    </citation>
    <scope>NUCLEOTIDE SEQUENCE [LARGE SCALE GENOMIC DNA]</scope>
    <source>
        <strain evidence="5">DSM 44963</strain>
    </source>
</reference>
<dbReference type="Pfam" id="PF00144">
    <property type="entry name" value="Beta-lactamase"/>
    <property type="match status" value="1"/>
</dbReference>
<dbReference type="PANTHER" id="PTHR46825:SF15">
    <property type="entry name" value="BETA-LACTAMASE-RELATED DOMAIN-CONTAINING PROTEIN"/>
    <property type="match status" value="1"/>
</dbReference>
<dbReference type="InterPro" id="IPR012338">
    <property type="entry name" value="Beta-lactam/transpept-like"/>
</dbReference>
<evidence type="ECO:0000256" key="1">
    <source>
        <dbReference type="SAM" id="MobiDB-lite"/>
    </source>
</evidence>
<keyword evidence="5" id="KW-1185">Reference proteome</keyword>
<feature type="region of interest" description="Disordered" evidence="1">
    <location>
        <begin position="1"/>
        <end position="30"/>
    </location>
</feature>
<feature type="domain" description="Peptidase S12 Pab87-related C-terminal" evidence="3">
    <location>
        <begin position="412"/>
        <end position="496"/>
    </location>
</feature>
<dbReference type="FunCoup" id="D6TIG8">
    <property type="interactions" value="129"/>
</dbReference>
<dbReference type="STRING" id="485913.Krac_10769"/>
<dbReference type="InterPro" id="IPR050491">
    <property type="entry name" value="AmpC-like"/>
</dbReference>
<accession>D6TIG8</accession>
<evidence type="ECO:0000313" key="4">
    <source>
        <dbReference type="EMBL" id="EFH89225.1"/>
    </source>
</evidence>
<dbReference type="SUPFAM" id="SSF56601">
    <property type="entry name" value="beta-lactamase/transpeptidase-like"/>
    <property type="match status" value="1"/>
</dbReference>
<dbReference type="Pfam" id="PF11954">
    <property type="entry name" value="DUF3471"/>
    <property type="match status" value="1"/>
</dbReference>
<proteinExistence type="predicted"/>
<dbReference type="eggNOG" id="COG1680">
    <property type="taxonomic scope" value="Bacteria"/>
</dbReference>
<dbReference type="InterPro" id="IPR021860">
    <property type="entry name" value="Peptidase_S12_Pab87-rel_C"/>
</dbReference>
<comment type="caution">
    <text evidence="4">The sequence shown here is derived from an EMBL/GenBank/DDBJ whole genome shotgun (WGS) entry which is preliminary data.</text>
</comment>
<dbReference type="OrthoDB" id="9770183at2"/>
<dbReference type="PANTHER" id="PTHR46825">
    <property type="entry name" value="D-ALANYL-D-ALANINE-CARBOXYPEPTIDASE/ENDOPEPTIDASE AMPH"/>
    <property type="match status" value="1"/>
</dbReference>
<feature type="compositionally biased region" description="Basic and acidic residues" evidence="1">
    <location>
        <begin position="7"/>
        <end position="30"/>
    </location>
</feature>
<evidence type="ECO:0000313" key="5">
    <source>
        <dbReference type="Proteomes" id="UP000004508"/>
    </source>
</evidence>
<name>D6TIG8_KTERA</name>
<dbReference type="InParanoid" id="D6TIG8"/>
<dbReference type="Gene3D" id="2.40.128.600">
    <property type="match status" value="1"/>
</dbReference>
<sequence>MYSSHDSLTDTHHALSQDSKEKKYMTQSGKRESLHTLENFITTHMERWRTPGLAIAIIKEGEVLYTQGFGKRNLDQQLDVTPETRFAIGSCTKAFTTSAMALLVDEGKLDWDRPVKEYLPYFKLHDSYASEHVTPRDLVTHRTGLPRHELLWYTSALSREELVKRLQYLPPNKSFRQGWQYQNLMYVAAGHLVEVVAGQSWESFVQQRLFAPLGMTDSVFDAESARATGNYASPYRQVGEDLEEMQWYSNWQTLGPAGSIHTNIIDMSKWVLFHLQQGVYDRQRLISQKQMQEMHTPQVLKPEEHKYQELFYDSYALGWSVNTYRGETLVRHGGNIDGFSSLTAFMPEKQLGLVVLTNHNSGPVQSLVAYYALDCLLELDTVDWHTRFEQEYRLSATEKEQRRTAHKAAHIAETHLSHGLEAYTGVFEHPGYGCISITQEDTRLRLHYNELDFELQHYHYDSFELRSTNYDPNVNLICSFVTDARGEISSCLLPLEESLPAFSFVRRQAEQAPTR</sequence>
<dbReference type="Gene3D" id="3.40.710.10">
    <property type="entry name" value="DD-peptidase/beta-lactamase superfamily"/>
    <property type="match status" value="1"/>
</dbReference>
<evidence type="ECO:0000259" key="3">
    <source>
        <dbReference type="Pfam" id="PF11954"/>
    </source>
</evidence>
<evidence type="ECO:0000259" key="2">
    <source>
        <dbReference type="Pfam" id="PF00144"/>
    </source>
</evidence>
<dbReference type="AlphaFoldDB" id="D6TIG8"/>
<gene>
    <name evidence="4" type="ORF">Krac_10769</name>
</gene>
<dbReference type="InterPro" id="IPR001466">
    <property type="entry name" value="Beta-lactam-related"/>
</dbReference>
<dbReference type="Proteomes" id="UP000004508">
    <property type="component" value="Unassembled WGS sequence"/>
</dbReference>